<evidence type="ECO:0000259" key="4">
    <source>
        <dbReference type="PROSITE" id="PS50958"/>
    </source>
</evidence>
<dbReference type="InterPro" id="IPR001212">
    <property type="entry name" value="Somatomedin_B_dom"/>
</dbReference>
<dbReference type="SUPFAM" id="SSF56399">
    <property type="entry name" value="ADP-ribosylation"/>
    <property type="match status" value="1"/>
</dbReference>
<dbReference type="InterPro" id="IPR036024">
    <property type="entry name" value="Somatomedin_B-like_dom_sf"/>
</dbReference>
<dbReference type="AlphaFoldDB" id="A0A7S1WV27"/>
<gene>
    <name evidence="5" type="ORF">ACAT0790_LOCUS64980</name>
</gene>
<proteinExistence type="predicted"/>
<dbReference type="PROSITE" id="PS50958">
    <property type="entry name" value="SMB_2"/>
    <property type="match status" value="1"/>
</dbReference>
<evidence type="ECO:0000313" key="5">
    <source>
        <dbReference type="EMBL" id="CAD9188206.1"/>
    </source>
</evidence>
<name>A0A7S1WV27_ALECA</name>
<dbReference type="Gene3D" id="4.10.410.20">
    <property type="match status" value="1"/>
</dbReference>
<keyword evidence="3" id="KW-0732">Signal</keyword>
<feature type="compositionally biased region" description="Low complexity" evidence="2">
    <location>
        <begin position="143"/>
        <end position="160"/>
    </location>
</feature>
<keyword evidence="1" id="KW-1015">Disulfide bond</keyword>
<dbReference type="EMBL" id="HBGE01108992">
    <property type="protein sequence ID" value="CAD9188206.1"/>
    <property type="molecule type" value="Transcribed_RNA"/>
</dbReference>
<evidence type="ECO:0000256" key="2">
    <source>
        <dbReference type="SAM" id="MobiDB-lite"/>
    </source>
</evidence>
<dbReference type="Pfam" id="PF01033">
    <property type="entry name" value="Somatomedin_B"/>
    <property type="match status" value="1"/>
</dbReference>
<dbReference type="Gene3D" id="3.90.228.10">
    <property type="match status" value="1"/>
</dbReference>
<feature type="chain" id="PRO_5031342560" description="SMB domain-containing protein" evidence="3">
    <location>
        <begin position="25"/>
        <end position="299"/>
    </location>
</feature>
<sequence>MPSSMALRGLLLSLLLAVAASTGADPEAAKGALPSDDECGPENLEGACAVNALQRRALQRNVAEAAQDGSEERAEEDAEERAFGAEVKAASMLGVAINTSWGGCSHYGCSSGYRRGQACQCYHSCARYGNCCGDYRSKCRARSPSQPGSGNPPSRGGHSSYQGTMTLYHQTSRSACRSILRSGFRIGRGGWCGKGIYFATSPQATKGKAITPASGTGCMIEAKVKVGKVLKFPCCRYCGGRKEQHVSHNNEELKAKGYDSISINPGDGDEYIVYDPSKVISMRTVKFRRSWTAHQQHWR</sequence>
<reference evidence="5" key="1">
    <citation type="submission" date="2021-01" db="EMBL/GenBank/DDBJ databases">
        <authorList>
            <person name="Corre E."/>
            <person name="Pelletier E."/>
            <person name="Niang G."/>
            <person name="Scheremetjew M."/>
            <person name="Finn R."/>
            <person name="Kale V."/>
            <person name="Holt S."/>
            <person name="Cochrane G."/>
            <person name="Meng A."/>
            <person name="Brown T."/>
            <person name="Cohen L."/>
        </authorList>
    </citation>
    <scope>NUCLEOTIDE SEQUENCE</scope>
    <source>
        <strain evidence="5">OF101</strain>
    </source>
</reference>
<feature type="region of interest" description="Disordered" evidence="2">
    <location>
        <begin position="143"/>
        <end position="162"/>
    </location>
</feature>
<dbReference type="PROSITE" id="PS00524">
    <property type="entry name" value="SMB_1"/>
    <property type="match status" value="1"/>
</dbReference>
<protein>
    <recommendedName>
        <fullName evidence="4">SMB domain-containing protein</fullName>
    </recommendedName>
</protein>
<dbReference type="SUPFAM" id="SSF90188">
    <property type="entry name" value="Somatomedin B domain"/>
    <property type="match status" value="1"/>
</dbReference>
<evidence type="ECO:0000256" key="1">
    <source>
        <dbReference type="ARBA" id="ARBA00023157"/>
    </source>
</evidence>
<accession>A0A7S1WV27</accession>
<feature type="signal peptide" evidence="3">
    <location>
        <begin position="1"/>
        <end position="24"/>
    </location>
</feature>
<evidence type="ECO:0000256" key="3">
    <source>
        <dbReference type="SAM" id="SignalP"/>
    </source>
</evidence>
<feature type="domain" description="SMB" evidence="4">
    <location>
        <begin position="100"/>
        <end position="145"/>
    </location>
</feature>
<organism evidence="5">
    <name type="scientific">Alexandrium catenella</name>
    <name type="common">Red tide dinoflagellate</name>
    <name type="synonym">Gonyaulax catenella</name>
    <dbReference type="NCBI Taxonomy" id="2925"/>
    <lineage>
        <taxon>Eukaryota</taxon>
        <taxon>Sar</taxon>
        <taxon>Alveolata</taxon>
        <taxon>Dinophyceae</taxon>
        <taxon>Gonyaulacales</taxon>
        <taxon>Pyrocystaceae</taxon>
        <taxon>Alexandrium</taxon>
    </lineage>
</organism>